<dbReference type="AlphaFoldDB" id="T0YV10"/>
<dbReference type="EMBL" id="AUZX01013072">
    <property type="protein sequence ID" value="EQD36858.1"/>
    <property type="molecule type" value="Genomic_DNA"/>
</dbReference>
<evidence type="ECO:0000256" key="1">
    <source>
        <dbReference type="ARBA" id="ARBA00004787"/>
    </source>
</evidence>
<sequence>GAQRPKQYAPLCGRTVIEWALAPFLDDVRCAGAVVALAAGDPYWSRIAPEGVMTTEGGAERSRSVRNGLAALAARATEVDWVLVHDAARPCLARADLDRLLGELEDHPVGGLLATPAADTLKRADAAGCACETVDRRALWRALTPQMFRYGALREALDRAHEAGRGPTDEAQAIEWRGAHPQLVAGSAANLKITSAADLTIAAALLECRA</sequence>
<evidence type="ECO:0000256" key="4">
    <source>
        <dbReference type="ARBA" id="ARBA00022679"/>
    </source>
</evidence>
<evidence type="ECO:0000313" key="7">
    <source>
        <dbReference type="EMBL" id="EQD36858.1"/>
    </source>
</evidence>
<dbReference type="PANTHER" id="PTHR32125">
    <property type="entry name" value="2-C-METHYL-D-ERYTHRITOL 4-PHOSPHATE CYTIDYLYLTRANSFERASE, CHLOROPLASTIC"/>
    <property type="match status" value="1"/>
</dbReference>
<dbReference type="PANTHER" id="PTHR32125:SF4">
    <property type="entry name" value="2-C-METHYL-D-ERYTHRITOL 4-PHOSPHATE CYTIDYLYLTRANSFERASE, CHLOROPLASTIC"/>
    <property type="match status" value="1"/>
</dbReference>
<comment type="caution">
    <text evidence="7">The sequence shown here is derived from an EMBL/GenBank/DDBJ whole genome shotgun (WGS) entry which is preliminary data.</text>
</comment>
<dbReference type="InterPro" id="IPR050088">
    <property type="entry name" value="IspD/TarI_cytidylyltransf_bact"/>
</dbReference>
<protein>
    <recommendedName>
        <fullName evidence="3">2-C-methyl-D-erythritol 4-phosphate cytidylyltransferase</fullName>
        <ecNumber evidence="3">2.7.7.60</ecNumber>
    </recommendedName>
</protein>
<reference evidence="7" key="2">
    <citation type="journal article" date="2014" name="ISME J.">
        <title>Microbial stratification in low pH oxic and suboxic macroscopic growths along an acid mine drainage.</title>
        <authorList>
            <person name="Mendez-Garcia C."/>
            <person name="Mesa V."/>
            <person name="Sprenger R.R."/>
            <person name="Richter M."/>
            <person name="Diez M.S."/>
            <person name="Solano J."/>
            <person name="Bargiela R."/>
            <person name="Golyshina O.V."/>
            <person name="Manteca A."/>
            <person name="Ramos J.L."/>
            <person name="Gallego J.R."/>
            <person name="Llorente I."/>
            <person name="Martins Dos Santos V.A."/>
            <person name="Jensen O.N."/>
            <person name="Pelaez A.I."/>
            <person name="Sanchez J."/>
            <person name="Ferrer M."/>
        </authorList>
    </citation>
    <scope>NUCLEOTIDE SEQUENCE</scope>
</reference>
<dbReference type="InterPro" id="IPR001228">
    <property type="entry name" value="IspD"/>
</dbReference>
<dbReference type="InterPro" id="IPR029044">
    <property type="entry name" value="Nucleotide-diphossugar_trans"/>
</dbReference>
<dbReference type="GO" id="GO:0050518">
    <property type="term" value="F:2-C-methyl-D-erythritol 4-phosphate cytidylyltransferase activity"/>
    <property type="evidence" value="ECO:0007669"/>
    <property type="project" value="UniProtKB-EC"/>
</dbReference>
<comment type="pathway">
    <text evidence="1">Isoprenoid biosynthesis; isopentenyl diphosphate biosynthesis via DXP pathway; isopentenyl diphosphate from 1-deoxy-D-xylulose 5-phosphate: step 2/6.</text>
</comment>
<comment type="similarity">
    <text evidence="2">Belongs to the IspD/TarI cytidylyltransferase family. IspD subfamily.</text>
</comment>
<keyword evidence="6" id="KW-0414">Isoprene biosynthesis</keyword>
<reference evidence="7" key="1">
    <citation type="submission" date="2013-08" db="EMBL/GenBank/DDBJ databases">
        <authorList>
            <person name="Mendez C."/>
            <person name="Richter M."/>
            <person name="Ferrer M."/>
            <person name="Sanchez J."/>
        </authorList>
    </citation>
    <scope>NUCLEOTIDE SEQUENCE</scope>
</reference>
<organism evidence="7">
    <name type="scientific">mine drainage metagenome</name>
    <dbReference type="NCBI Taxonomy" id="410659"/>
    <lineage>
        <taxon>unclassified sequences</taxon>
        <taxon>metagenomes</taxon>
        <taxon>ecological metagenomes</taxon>
    </lineage>
</organism>
<dbReference type="GO" id="GO:0019288">
    <property type="term" value="P:isopentenyl diphosphate biosynthetic process, methylerythritol 4-phosphate pathway"/>
    <property type="evidence" value="ECO:0007669"/>
    <property type="project" value="UniProtKB-UniPathway"/>
</dbReference>
<evidence type="ECO:0000256" key="6">
    <source>
        <dbReference type="ARBA" id="ARBA00023229"/>
    </source>
</evidence>
<gene>
    <name evidence="7" type="ORF">B1A_17762</name>
</gene>
<dbReference type="CDD" id="cd02516">
    <property type="entry name" value="CDP-ME_synthetase"/>
    <property type="match status" value="1"/>
</dbReference>
<dbReference type="Gene3D" id="3.90.550.10">
    <property type="entry name" value="Spore Coat Polysaccharide Biosynthesis Protein SpsA, Chain A"/>
    <property type="match status" value="1"/>
</dbReference>
<dbReference type="PROSITE" id="PS01295">
    <property type="entry name" value="ISPD"/>
    <property type="match status" value="1"/>
</dbReference>
<proteinExistence type="inferred from homology"/>
<dbReference type="EC" id="2.7.7.60" evidence="3"/>
<name>T0YV10_9ZZZZ</name>
<keyword evidence="5 7" id="KW-0548">Nucleotidyltransferase</keyword>
<dbReference type="InterPro" id="IPR034683">
    <property type="entry name" value="IspD/TarI"/>
</dbReference>
<keyword evidence="4 7" id="KW-0808">Transferase</keyword>
<dbReference type="SUPFAM" id="SSF53448">
    <property type="entry name" value="Nucleotide-diphospho-sugar transferases"/>
    <property type="match status" value="1"/>
</dbReference>
<dbReference type="NCBIfam" id="TIGR00453">
    <property type="entry name" value="ispD"/>
    <property type="match status" value="1"/>
</dbReference>
<dbReference type="FunFam" id="3.90.550.10:FF:000003">
    <property type="entry name" value="2-C-methyl-D-erythritol 4-phosphate cytidylyltransferase"/>
    <property type="match status" value="1"/>
</dbReference>
<dbReference type="UniPathway" id="UPA00056">
    <property type="reaction ID" value="UER00093"/>
</dbReference>
<evidence type="ECO:0000256" key="3">
    <source>
        <dbReference type="ARBA" id="ARBA00012526"/>
    </source>
</evidence>
<dbReference type="InterPro" id="IPR018294">
    <property type="entry name" value="ISPD_synthase_CS"/>
</dbReference>
<feature type="non-terminal residue" evidence="7">
    <location>
        <position position="1"/>
    </location>
</feature>
<accession>T0YV10</accession>
<evidence type="ECO:0000256" key="5">
    <source>
        <dbReference type="ARBA" id="ARBA00022695"/>
    </source>
</evidence>
<dbReference type="HAMAP" id="MF_00108">
    <property type="entry name" value="IspD"/>
    <property type="match status" value="1"/>
</dbReference>
<evidence type="ECO:0000256" key="2">
    <source>
        <dbReference type="ARBA" id="ARBA00009789"/>
    </source>
</evidence>
<dbReference type="Pfam" id="PF01128">
    <property type="entry name" value="IspD"/>
    <property type="match status" value="1"/>
</dbReference>